<dbReference type="EMBL" id="MU970065">
    <property type="protein sequence ID" value="KAK9323130.1"/>
    <property type="molecule type" value="Genomic_DNA"/>
</dbReference>
<comment type="caution">
    <text evidence="1">The sequence shown here is derived from an EMBL/GenBank/DDBJ whole genome shotgun (WGS) entry which is preliminary data.</text>
</comment>
<dbReference type="Proteomes" id="UP001489719">
    <property type="component" value="Unassembled WGS sequence"/>
</dbReference>
<evidence type="ECO:0000313" key="1">
    <source>
        <dbReference type="EMBL" id="KAK9323130.1"/>
    </source>
</evidence>
<keyword evidence="2" id="KW-1185">Reference proteome</keyword>
<sequence>MERVYYIQSPVQRQSPTAAIAVHRAHLSHYISQLSALEREQQRLALEQQLLARQQAQLAAKRDQLTYLIAEEQDLVLRAIQQQQQKQREEEEAALAAALAEREALVARRQRLRYAVYRKQQEEKAREDAEIERVLQLVQQQAQRSETASPRQSGLFAQIKQQQDHATPYWSDLEQEETGVRPGSISAFLRQQGIKPHDLYSPYATPHSSRKRGSRRGAQQSTAAPISRLQAQEQAKATSSKLVPDVNYASAQGFLSALFGGLESSQSEAQGLGPKPTQSEPDKSPMKQFSADELARILFGSEESADVPASASEVYEPPARQESRPPFHYTLSRSSIPRASSEPSLVISSALEIVGKQIGTLRERVTQAASRIDTIPTDFPESKRRQAFLDVQVELERCYSDLDDIIISPAEGEEDNDETKEQRQQLRLQKHAVTTLAVDAADRIDKILSPASPSDSETEEEEYEIVHTLPPGITAEYTPIVKGANVTQGSDIPSPFNRADLGTSSSSSSESTSVFGSEIPTPESQTKKSAPAPTKINDDGGIYTLDKPSADASSVIVEDVVKERDEALYQEEMNQVKVHLTPVSNVPANAYVSSTGMSTPSTRDEDDSSVIVTASSPVIHDETAAEVFVPESGDESGQVVLEKNTGQEKEEFLDTEEKGEQKISLSAKDARKSLVDKVKSEARSRSPSPLRHVVLEDVPDDD</sequence>
<evidence type="ECO:0000313" key="2">
    <source>
        <dbReference type="Proteomes" id="UP001489719"/>
    </source>
</evidence>
<name>A0ACC3TR08_9ASCO</name>
<protein>
    <submittedName>
        <fullName evidence="1">Uncharacterized protein</fullName>
    </submittedName>
</protein>
<gene>
    <name evidence="1" type="ORF">V1517DRAFT_109669</name>
</gene>
<accession>A0ACC3TR08</accession>
<proteinExistence type="predicted"/>
<organism evidence="1 2">
    <name type="scientific">Lipomyces orientalis</name>
    <dbReference type="NCBI Taxonomy" id="1233043"/>
    <lineage>
        <taxon>Eukaryota</taxon>
        <taxon>Fungi</taxon>
        <taxon>Dikarya</taxon>
        <taxon>Ascomycota</taxon>
        <taxon>Saccharomycotina</taxon>
        <taxon>Lipomycetes</taxon>
        <taxon>Lipomycetales</taxon>
        <taxon>Lipomycetaceae</taxon>
        <taxon>Lipomyces</taxon>
    </lineage>
</organism>
<reference evidence="2" key="1">
    <citation type="journal article" date="2024" name="Front. Bioeng. Biotechnol.">
        <title>Genome-scale model development and genomic sequencing of the oleaginous clade Lipomyces.</title>
        <authorList>
            <person name="Czajka J.J."/>
            <person name="Han Y."/>
            <person name="Kim J."/>
            <person name="Mondo S.J."/>
            <person name="Hofstad B.A."/>
            <person name="Robles A."/>
            <person name="Haridas S."/>
            <person name="Riley R."/>
            <person name="LaButti K."/>
            <person name="Pangilinan J."/>
            <person name="Andreopoulos W."/>
            <person name="Lipzen A."/>
            <person name="Yan J."/>
            <person name="Wang M."/>
            <person name="Ng V."/>
            <person name="Grigoriev I.V."/>
            <person name="Spatafora J.W."/>
            <person name="Magnuson J.K."/>
            <person name="Baker S.E."/>
            <person name="Pomraning K.R."/>
        </authorList>
    </citation>
    <scope>NUCLEOTIDE SEQUENCE [LARGE SCALE GENOMIC DNA]</scope>
    <source>
        <strain evidence="2">CBS 10300</strain>
    </source>
</reference>